<evidence type="ECO:0000313" key="3">
    <source>
        <dbReference type="RefSeq" id="XP_042565072.1"/>
    </source>
</evidence>
<feature type="compositionally biased region" description="Low complexity" evidence="1">
    <location>
        <begin position="62"/>
        <end position="109"/>
    </location>
</feature>
<keyword evidence="2" id="KW-1185">Reference proteome</keyword>
<dbReference type="OrthoDB" id="10620815at2759"/>
<evidence type="ECO:0000256" key="1">
    <source>
        <dbReference type="SAM" id="MobiDB-lite"/>
    </source>
</evidence>
<protein>
    <submittedName>
        <fullName evidence="3">Integumentary mucin C.1-like</fullName>
    </submittedName>
</protein>
<organism evidence="2 3">
    <name type="scientific">Clupea harengus</name>
    <name type="common">Atlantic herring</name>
    <dbReference type="NCBI Taxonomy" id="7950"/>
    <lineage>
        <taxon>Eukaryota</taxon>
        <taxon>Metazoa</taxon>
        <taxon>Chordata</taxon>
        <taxon>Craniata</taxon>
        <taxon>Vertebrata</taxon>
        <taxon>Euteleostomi</taxon>
        <taxon>Actinopterygii</taxon>
        <taxon>Neopterygii</taxon>
        <taxon>Teleostei</taxon>
        <taxon>Clupei</taxon>
        <taxon>Clupeiformes</taxon>
        <taxon>Clupeoidei</taxon>
        <taxon>Clupeidae</taxon>
        <taxon>Clupea</taxon>
    </lineage>
</organism>
<dbReference type="Proteomes" id="UP000515152">
    <property type="component" value="Chromosome 11"/>
</dbReference>
<feature type="region of interest" description="Disordered" evidence="1">
    <location>
        <begin position="47"/>
        <end position="119"/>
    </location>
</feature>
<dbReference type="GeneID" id="122133285"/>
<evidence type="ECO:0000313" key="2">
    <source>
        <dbReference type="Proteomes" id="UP000515152"/>
    </source>
</evidence>
<gene>
    <name evidence="3" type="primary">LOC122133285</name>
</gene>
<accession>A0A8M1KMH4</accession>
<dbReference type="KEGG" id="char:122133285"/>
<dbReference type="RefSeq" id="XP_042565072.1">
    <property type="nucleotide sequence ID" value="XM_042709138.1"/>
</dbReference>
<proteinExistence type="predicted"/>
<dbReference type="AlphaFoldDB" id="A0A8M1KMH4"/>
<sequence length="150" mass="15700">MALEDLQKRDFLKGGDAIFFFTMQDLSPLLTNNSLPCAAIPVQNFTSTPEESIDDGPCSRVTTTTTTTTATTTTPTTTTTSPTTTTTSTTTPTTTTTTPTTTTTSTTTTADTEGPDVDGSSCDSILCSLSPKMASSPLILLITLLLLLSR</sequence>
<reference evidence="3" key="1">
    <citation type="submission" date="2025-08" db="UniProtKB">
        <authorList>
            <consortium name="RefSeq"/>
        </authorList>
    </citation>
    <scope>IDENTIFICATION</scope>
</reference>
<name>A0A8M1KMH4_CLUHA</name>